<dbReference type="InterPro" id="IPR010982">
    <property type="entry name" value="Lambda_DNA-bd_dom_sf"/>
</dbReference>
<reference evidence="3 4" key="1">
    <citation type="submission" date="2017-04" db="EMBL/GenBank/DDBJ databases">
        <authorList>
            <person name="Afonso C.L."/>
            <person name="Miller P.J."/>
            <person name="Scott M.A."/>
            <person name="Spackman E."/>
            <person name="Goraichik I."/>
            <person name="Dimitrov K.M."/>
            <person name="Suarez D.L."/>
            <person name="Swayne D.E."/>
        </authorList>
    </citation>
    <scope>NUCLEOTIDE SEQUENCE [LARGE SCALE GENOMIC DNA]</scope>
    <source>
        <strain evidence="3 4">DSM 26133</strain>
    </source>
</reference>
<dbReference type="Pfam" id="PF01381">
    <property type="entry name" value="HTH_3"/>
    <property type="match status" value="1"/>
</dbReference>
<organism evidence="3 4">
    <name type="scientific">Reichenbachiella faecimaris</name>
    <dbReference type="NCBI Taxonomy" id="692418"/>
    <lineage>
        <taxon>Bacteria</taxon>
        <taxon>Pseudomonadati</taxon>
        <taxon>Bacteroidota</taxon>
        <taxon>Cytophagia</taxon>
        <taxon>Cytophagales</taxon>
        <taxon>Reichenbachiellaceae</taxon>
        <taxon>Reichenbachiella</taxon>
    </lineage>
</organism>
<proteinExistence type="predicted"/>
<evidence type="ECO:0000259" key="2">
    <source>
        <dbReference type="PROSITE" id="PS50943"/>
    </source>
</evidence>
<evidence type="ECO:0000313" key="4">
    <source>
        <dbReference type="Proteomes" id="UP000192472"/>
    </source>
</evidence>
<dbReference type="GO" id="GO:0003677">
    <property type="term" value="F:DNA binding"/>
    <property type="evidence" value="ECO:0007669"/>
    <property type="project" value="UniProtKB-KW"/>
</dbReference>
<dbReference type="PANTHER" id="PTHR36924:SF1">
    <property type="entry name" value="ANTITOXIN HIGA-1"/>
    <property type="match status" value="1"/>
</dbReference>
<protein>
    <submittedName>
        <fullName evidence="3">Addiction module antidote protein, HigA family</fullName>
    </submittedName>
</protein>
<dbReference type="EMBL" id="FWYF01000003">
    <property type="protein sequence ID" value="SMD36217.1"/>
    <property type="molecule type" value="Genomic_DNA"/>
</dbReference>
<dbReference type="InterPro" id="IPR001387">
    <property type="entry name" value="Cro/C1-type_HTH"/>
</dbReference>
<name>A0A1W2GHU0_REIFA</name>
<dbReference type="PROSITE" id="PS50943">
    <property type="entry name" value="HTH_CROC1"/>
    <property type="match status" value="1"/>
</dbReference>
<dbReference type="Proteomes" id="UP000192472">
    <property type="component" value="Unassembled WGS sequence"/>
</dbReference>
<evidence type="ECO:0000313" key="3">
    <source>
        <dbReference type="EMBL" id="SMD36217.1"/>
    </source>
</evidence>
<sequence length="118" mass="13505">MLTMLKLQIIIKENIMKAIMNIHPGEILEKDFLEPMGITAYRLSKAIGVQQTRISQIIKGKTSITADMATRLSKYFGTSAELWMNLQSKHDIRKTRQEKSEILEQIVPMEAIDQSKTI</sequence>
<evidence type="ECO:0000256" key="1">
    <source>
        <dbReference type="ARBA" id="ARBA00023125"/>
    </source>
</evidence>
<dbReference type="AlphaFoldDB" id="A0A1W2GHU0"/>
<keyword evidence="4" id="KW-1185">Reference proteome</keyword>
<dbReference type="CDD" id="cd00093">
    <property type="entry name" value="HTH_XRE"/>
    <property type="match status" value="1"/>
</dbReference>
<dbReference type="SMART" id="SM00530">
    <property type="entry name" value="HTH_XRE"/>
    <property type="match status" value="1"/>
</dbReference>
<feature type="domain" description="HTH cro/C1-type" evidence="2">
    <location>
        <begin position="37"/>
        <end position="83"/>
    </location>
</feature>
<dbReference type="PANTHER" id="PTHR36924">
    <property type="entry name" value="ANTITOXIN HIGA-1"/>
    <property type="match status" value="1"/>
</dbReference>
<keyword evidence="1" id="KW-0238">DNA-binding</keyword>
<dbReference type="NCBIfam" id="TIGR02607">
    <property type="entry name" value="antidote_HigA"/>
    <property type="match status" value="1"/>
</dbReference>
<accession>A0A1W2GHU0</accession>
<dbReference type="SUPFAM" id="SSF47413">
    <property type="entry name" value="lambda repressor-like DNA-binding domains"/>
    <property type="match status" value="1"/>
</dbReference>
<dbReference type="STRING" id="692418.SAMN04488029_2779"/>
<dbReference type="Gene3D" id="1.10.260.40">
    <property type="entry name" value="lambda repressor-like DNA-binding domains"/>
    <property type="match status" value="1"/>
</dbReference>
<dbReference type="InterPro" id="IPR013430">
    <property type="entry name" value="Toxin_antidote_HigA"/>
</dbReference>
<gene>
    <name evidence="3" type="ORF">SAMN04488029_2779</name>
</gene>